<dbReference type="PANTHER" id="PTHR31061">
    <property type="entry name" value="LD22376P"/>
    <property type="match status" value="1"/>
</dbReference>
<evidence type="ECO:0000256" key="1">
    <source>
        <dbReference type="SAM" id="Phobius"/>
    </source>
</evidence>
<feature type="transmembrane region" description="Helical" evidence="1">
    <location>
        <begin position="88"/>
        <end position="108"/>
    </location>
</feature>
<feature type="domain" description="Heparan-alpha-glucosaminide N-acetyltransferase catalytic" evidence="2">
    <location>
        <begin position="12"/>
        <end position="235"/>
    </location>
</feature>
<accession>A0A285ZS62</accession>
<feature type="transmembrane region" description="Helical" evidence="1">
    <location>
        <begin position="241"/>
        <end position="262"/>
    </location>
</feature>
<keyword evidence="4" id="KW-1185">Reference proteome</keyword>
<dbReference type="AlphaFoldDB" id="A0A285ZS62"/>
<dbReference type="InterPro" id="IPR012429">
    <property type="entry name" value="HGSNAT_cat"/>
</dbReference>
<keyword evidence="1" id="KW-1133">Transmembrane helix</keyword>
<feature type="transmembrane region" description="Helical" evidence="1">
    <location>
        <begin position="12"/>
        <end position="30"/>
    </location>
</feature>
<proteinExistence type="predicted"/>
<feature type="transmembrane region" description="Helical" evidence="1">
    <location>
        <begin position="310"/>
        <end position="328"/>
    </location>
</feature>
<gene>
    <name evidence="3" type="ORF">SAMN06297358_0698</name>
</gene>
<feature type="transmembrane region" description="Helical" evidence="1">
    <location>
        <begin position="151"/>
        <end position="169"/>
    </location>
</feature>
<feature type="transmembrane region" description="Helical" evidence="1">
    <location>
        <begin position="348"/>
        <end position="370"/>
    </location>
</feature>
<evidence type="ECO:0000259" key="2">
    <source>
        <dbReference type="Pfam" id="PF07786"/>
    </source>
</evidence>
<evidence type="ECO:0000313" key="3">
    <source>
        <dbReference type="EMBL" id="SOD12493.1"/>
    </source>
</evidence>
<organism evidence="3 4">
    <name type="scientific">Pedobacter xixiisoli</name>
    <dbReference type="NCBI Taxonomy" id="1476464"/>
    <lineage>
        <taxon>Bacteria</taxon>
        <taxon>Pseudomonadati</taxon>
        <taxon>Bacteroidota</taxon>
        <taxon>Sphingobacteriia</taxon>
        <taxon>Sphingobacteriales</taxon>
        <taxon>Sphingobacteriaceae</taxon>
        <taxon>Pedobacter</taxon>
    </lineage>
</organism>
<dbReference type="RefSeq" id="WP_097128741.1">
    <property type="nucleotide sequence ID" value="NZ_OCMT01000001.1"/>
</dbReference>
<dbReference type="Proteomes" id="UP000219281">
    <property type="component" value="Unassembled WGS sequence"/>
</dbReference>
<keyword evidence="1" id="KW-0472">Membrane</keyword>
<keyword evidence="3" id="KW-0808">Transferase</keyword>
<feature type="transmembrane region" description="Helical" evidence="1">
    <location>
        <begin position="56"/>
        <end position="76"/>
    </location>
</feature>
<feature type="transmembrane region" description="Helical" evidence="1">
    <location>
        <begin position="207"/>
        <end position="229"/>
    </location>
</feature>
<dbReference type="OrthoDB" id="9788724at2"/>
<keyword evidence="1" id="KW-0812">Transmembrane</keyword>
<dbReference type="EMBL" id="OCMT01000001">
    <property type="protein sequence ID" value="SOD12493.1"/>
    <property type="molecule type" value="Genomic_DNA"/>
</dbReference>
<dbReference type="GO" id="GO:0016746">
    <property type="term" value="F:acyltransferase activity"/>
    <property type="evidence" value="ECO:0007669"/>
    <property type="project" value="UniProtKB-KW"/>
</dbReference>
<reference evidence="4" key="1">
    <citation type="submission" date="2017-09" db="EMBL/GenBank/DDBJ databases">
        <authorList>
            <person name="Varghese N."/>
            <person name="Submissions S."/>
        </authorList>
    </citation>
    <scope>NUCLEOTIDE SEQUENCE [LARGE SCALE GENOMIC DNA]</scope>
    <source>
        <strain evidence="4">CGMCC 1.12803</strain>
    </source>
</reference>
<protein>
    <submittedName>
        <fullName evidence="3">Predicted acyltransferase</fullName>
    </submittedName>
</protein>
<feature type="transmembrane region" description="Helical" evidence="1">
    <location>
        <begin position="128"/>
        <end position="146"/>
    </location>
</feature>
<dbReference type="Pfam" id="PF07786">
    <property type="entry name" value="HGSNAT_cat"/>
    <property type="match status" value="1"/>
</dbReference>
<feature type="transmembrane region" description="Helical" evidence="1">
    <location>
        <begin position="268"/>
        <end position="290"/>
    </location>
</feature>
<name>A0A285ZS62_9SPHI</name>
<dbReference type="PANTHER" id="PTHR31061:SF24">
    <property type="entry name" value="LD22376P"/>
    <property type="match status" value="1"/>
</dbReference>
<sequence length="379" mass="43215">MAEQTLNPMQNRYLSLDVLRGLTVALMIVVNTPGDWSNIYAPLKHSDWHGFTSTDWVFPTFLFVVGNALSFSINKMGQMSASRFLSKVFKRTSIIFLIGLFLNGFPFFHYEEDKIVFNNLLDIRLWGVLQRIAVCYCLASLMVYFFKKTTVVVSSIAILFGYWAILYFFGDQPDPYSLEGNAIGKVDLAYLPAKNIYKHYPIPFDPLGLLSTLPAIVNVIAGYFTGLFIQKNGNNLSSVWRLTIAGVAIVFISMLWDVYFPINKPLWTSSYVLCSLGYDLIIIALLMLLIEIWQMKNWVYFFEVFGKNPLFIYVLAWLVISAMAVIRIDGKPLKGIVYKAGFADWLTPINASLWFAVVYMLAMWVVGIILDKKKVYVKV</sequence>
<evidence type="ECO:0000313" key="4">
    <source>
        <dbReference type="Proteomes" id="UP000219281"/>
    </source>
</evidence>
<keyword evidence="3" id="KW-0012">Acyltransferase</keyword>